<gene>
    <name evidence="1" type="ORF">HP555_01700</name>
</gene>
<dbReference type="KEGG" id="dog:HP555_01700"/>
<dbReference type="Proteomes" id="UP000596092">
    <property type="component" value="Chromosome"/>
</dbReference>
<sequence>MHSKLVPILWIITCGPQVLAAHTQLETVGKTYPIVERDIREEFKQMATGIDLDALFNTHNRYQPANLHPLPRAAGDRVFTVDLTHTLDRDIKDSQGNLLYPQGFTFNPLQYAGLSGGLVVIDGSDPGQVEWFRGSPYFQNHRAILLLSGGYANEVKQELKRPVYYLTHDIAARLQLKAAPSVVVEQDNKLTVREVRLATQR</sequence>
<protein>
    <recommendedName>
        <fullName evidence="3">Type-F conjugative transfer system protein TraW</fullName>
    </recommendedName>
</protein>
<dbReference type="AlphaFoldDB" id="A0A7T5VB56"/>
<reference evidence="1 2" key="1">
    <citation type="submission" date="2020-05" db="EMBL/GenBank/DDBJ databases">
        <title>Complete genome of Desulfobulbus oligotrophicus.</title>
        <authorList>
            <person name="Podar M."/>
        </authorList>
    </citation>
    <scope>NUCLEOTIDE SEQUENCE [LARGE SCALE GENOMIC DNA]</scope>
    <source>
        <strain evidence="1 2">Prop6</strain>
    </source>
</reference>
<evidence type="ECO:0008006" key="3">
    <source>
        <dbReference type="Google" id="ProtNLM"/>
    </source>
</evidence>
<dbReference type="RefSeq" id="WP_199263497.1">
    <property type="nucleotide sequence ID" value="NZ_CP054140.1"/>
</dbReference>
<evidence type="ECO:0000313" key="2">
    <source>
        <dbReference type="Proteomes" id="UP000596092"/>
    </source>
</evidence>
<proteinExistence type="predicted"/>
<accession>A0A7T5VB56</accession>
<keyword evidence="2" id="KW-1185">Reference proteome</keyword>
<dbReference type="EMBL" id="CP054140">
    <property type="protein sequence ID" value="QQG64664.1"/>
    <property type="molecule type" value="Genomic_DNA"/>
</dbReference>
<evidence type="ECO:0000313" key="1">
    <source>
        <dbReference type="EMBL" id="QQG64664.1"/>
    </source>
</evidence>
<organism evidence="1 2">
    <name type="scientific">Desulfobulbus oligotrophicus</name>
    <dbReference type="NCBI Taxonomy" id="1909699"/>
    <lineage>
        <taxon>Bacteria</taxon>
        <taxon>Pseudomonadati</taxon>
        <taxon>Thermodesulfobacteriota</taxon>
        <taxon>Desulfobulbia</taxon>
        <taxon>Desulfobulbales</taxon>
        <taxon>Desulfobulbaceae</taxon>
        <taxon>Desulfobulbus</taxon>
    </lineage>
</organism>
<name>A0A7T5VB56_9BACT</name>